<dbReference type="OrthoDB" id="285690at2"/>
<feature type="region of interest" description="Disordered" evidence="1">
    <location>
        <begin position="214"/>
        <end position="233"/>
    </location>
</feature>
<dbReference type="Gene3D" id="3.40.50.300">
    <property type="entry name" value="P-loop containing nucleotide triphosphate hydrolases"/>
    <property type="match status" value="1"/>
</dbReference>
<dbReference type="AlphaFoldDB" id="A0A1H1QTE1"/>
<evidence type="ECO:0000313" key="3">
    <source>
        <dbReference type="Proteomes" id="UP000198983"/>
    </source>
</evidence>
<protein>
    <recommendedName>
        <fullName evidence="4">Sulfotransferase family protein</fullName>
    </recommendedName>
</protein>
<organism evidence="2 3">
    <name type="scientific">Actinopolymorpha singaporensis</name>
    <dbReference type="NCBI Taxonomy" id="117157"/>
    <lineage>
        <taxon>Bacteria</taxon>
        <taxon>Bacillati</taxon>
        <taxon>Actinomycetota</taxon>
        <taxon>Actinomycetes</taxon>
        <taxon>Propionibacteriales</taxon>
        <taxon>Actinopolymorphaceae</taxon>
        <taxon>Actinopolymorpha</taxon>
    </lineage>
</organism>
<dbReference type="Proteomes" id="UP000198983">
    <property type="component" value="Chromosome I"/>
</dbReference>
<name>A0A1H1QTE1_9ACTN</name>
<dbReference type="Pfam" id="PF17784">
    <property type="entry name" value="Sulfotransfer_4"/>
    <property type="match status" value="1"/>
</dbReference>
<gene>
    <name evidence="2" type="ORF">SAMN04489717_2142</name>
</gene>
<dbReference type="SUPFAM" id="SSF52540">
    <property type="entry name" value="P-loop containing nucleoside triphosphate hydrolases"/>
    <property type="match status" value="1"/>
</dbReference>
<evidence type="ECO:0008006" key="4">
    <source>
        <dbReference type="Google" id="ProtNLM"/>
    </source>
</evidence>
<dbReference type="InterPro" id="IPR027417">
    <property type="entry name" value="P-loop_NTPase"/>
</dbReference>
<dbReference type="RefSeq" id="WP_092652838.1">
    <property type="nucleotide sequence ID" value="NZ_LT629732.1"/>
</dbReference>
<dbReference type="PANTHER" id="PTHR36978">
    <property type="entry name" value="P-LOOP CONTAINING NUCLEOTIDE TRIPHOSPHATE HYDROLASE"/>
    <property type="match status" value="1"/>
</dbReference>
<keyword evidence="3" id="KW-1185">Reference proteome</keyword>
<dbReference type="EMBL" id="LT629732">
    <property type="protein sequence ID" value="SDS26728.1"/>
    <property type="molecule type" value="Genomic_DNA"/>
</dbReference>
<evidence type="ECO:0000313" key="2">
    <source>
        <dbReference type="EMBL" id="SDS26728.1"/>
    </source>
</evidence>
<accession>A0A1H1QTE1</accession>
<dbReference type="InterPro" id="IPR040632">
    <property type="entry name" value="Sulfotransfer_4"/>
</dbReference>
<sequence>MLKVIGAGFPRTGTTSMKAALEQLGFGPCHHMFEVIQHPEQQEKWRQVIEKDGRVDWTWALEGYQSSVDWPSAYYWRELMAAFPDAKVLLTVRDPHRWYASVRDTIFTFNREGRRAELNGQAPPNPLGPVLGRLWAGTFGEEMGEEMPAEDHAVDVFQRHLATVRETVPADRLLVHEARDGWEPLCDFLGVPEPDSGYPHLNDGDTMRRMAERARTGEAPERFTLEDLRKAGS</sequence>
<proteinExistence type="predicted"/>
<dbReference type="PANTHER" id="PTHR36978:SF4">
    <property type="entry name" value="P-LOOP CONTAINING NUCLEOSIDE TRIPHOSPHATE HYDROLASE PROTEIN"/>
    <property type="match status" value="1"/>
</dbReference>
<evidence type="ECO:0000256" key="1">
    <source>
        <dbReference type="SAM" id="MobiDB-lite"/>
    </source>
</evidence>
<reference evidence="2 3" key="1">
    <citation type="submission" date="2016-10" db="EMBL/GenBank/DDBJ databases">
        <authorList>
            <person name="de Groot N.N."/>
        </authorList>
    </citation>
    <scope>NUCLEOTIDE SEQUENCE [LARGE SCALE GENOMIC DNA]</scope>
    <source>
        <strain evidence="2 3">DSM 22024</strain>
    </source>
</reference>
<dbReference type="STRING" id="117157.SAMN04489717_2142"/>